<evidence type="ECO:0000259" key="6">
    <source>
        <dbReference type="PROSITE" id="PS50893"/>
    </source>
</evidence>
<name>A0AAN0M5R7_9RHOB</name>
<evidence type="ECO:0000256" key="5">
    <source>
        <dbReference type="ARBA" id="ARBA00022970"/>
    </source>
</evidence>
<geneLocation type="plasmid" evidence="7 8">
    <name>pSS1-5</name>
</geneLocation>
<evidence type="ECO:0000313" key="7">
    <source>
        <dbReference type="EMBL" id="WZU65629.1"/>
    </source>
</evidence>
<dbReference type="InterPro" id="IPR003439">
    <property type="entry name" value="ABC_transporter-like_ATP-bd"/>
</dbReference>
<keyword evidence="2" id="KW-0813">Transport</keyword>
<dbReference type="RefSeq" id="WP_342074971.1">
    <property type="nucleotide sequence ID" value="NZ_CP151764.2"/>
</dbReference>
<dbReference type="EMBL" id="CP151764">
    <property type="protein sequence ID" value="WZU65629.1"/>
    <property type="molecule type" value="Genomic_DNA"/>
</dbReference>
<dbReference type="AlphaFoldDB" id="A0AAN0M5R7"/>
<dbReference type="PANTHER" id="PTHR43820:SF4">
    <property type="entry name" value="HIGH-AFFINITY BRANCHED-CHAIN AMINO ACID TRANSPORT ATP-BINDING PROTEIN LIVF"/>
    <property type="match status" value="1"/>
</dbReference>
<proteinExistence type="inferred from homology"/>
<dbReference type="InterPro" id="IPR003593">
    <property type="entry name" value="AAA+_ATPase"/>
</dbReference>
<feature type="domain" description="ABC transporter" evidence="6">
    <location>
        <begin position="2"/>
        <end position="233"/>
    </location>
</feature>
<sequence length="234" mass="24409">MLKVSNITIKSSARTVISDVSLELAKGEIVALLGPNGAGKSELVLGIAGVMPLASGAVAVNDTFINGAGVQAIRAAGVAAVPEGHQVLAGLSVIDNLRAAGPTLTPPDRQAEVENAFEIFPELRAIKGQAAGSLSGGQQQMVAIGQALVSRPQFLLIDEMSLGLAPVIIDRLIGVVRDLRARGIGILLIEQFTQLALDIADRCYVLSQGQIRFEGSPAQLKSDRQILERAYLGA</sequence>
<dbReference type="InterPro" id="IPR027417">
    <property type="entry name" value="P-loop_NTPase"/>
</dbReference>
<dbReference type="Gene3D" id="3.40.50.300">
    <property type="entry name" value="P-loop containing nucleotide triphosphate hydrolases"/>
    <property type="match status" value="1"/>
</dbReference>
<evidence type="ECO:0000256" key="3">
    <source>
        <dbReference type="ARBA" id="ARBA00022741"/>
    </source>
</evidence>
<keyword evidence="7" id="KW-0614">Plasmid</keyword>
<dbReference type="SUPFAM" id="SSF52540">
    <property type="entry name" value="P-loop containing nucleoside triphosphate hydrolases"/>
    <property type="match status" value="1"/>
</dbReference>
<gene>
    <name evidence="7" type="ORF">AABB31_00460</name>
</gene>
<dbReference type="Pfam" id="PF00005">
    <property type="entry name" value="ABC_tran"/>
    <property type="match status" value="1"/>
</dbReference>
<dbReference type="GO" id="GO:0005524">
    <property type="term" value="F:ATP binding"/>
    <property type="evidence" value="ECO:0007669"/>
    <property type="project" value="UniProtKB-KW"/>
</dbReference>
<dbReference type="PANTHER" id="PTHR43820">
    <property type="entry name" value="HIGH-AFFINITY BRANCHED-CHAIN AMINO ACID TRANSPORT ATP-BINDING PROTEIN LIVF"/>
    <property type="match status" value="1"/>
</dbReference>
<evidence type="ECO:0000256" key="4">
    <source>
        <dbReference type="ARBA" id="ARBA00022840"/>
    </source>
</evidence>
<dbReference type="KEGG" id="yrh:AABB31_00460"/>
<dbReference type="GO" id="GO:0015658">
    <property type="term" value="F:branched-chain amino acid transmembrane transporter activity"/>
    <property type="evidence" value="ECO:0007669"/>
    <property type="project" value="TreeGrafter"/>
</dbReference>
<dbReference type="Proteomes" id="UP001470809">
    <property type="component" value="Plasmid pSS1-5"/>
</dbReference>
<dbReference type="PROSITE" id="PS50893">
    <property type="entry name" value="ABC_TRANSPORTER_2"/>
    <property type="match status" value="1"/>
</dbReference>
<keyword evidence="3" id="KW-0547">Nucleotide-binding</keyword>
<protein>
    <submittedName>
        <fullName evidence="7">ABC transporter ATP-binding protein</fullName>
    </submittedName>
</protein>
<keyword evidence="5" id="KW-0029">Amino-acid transport</keyword>
<dbReference type="InterPro" id="IPR017871">
    <property type="entry name" value="ABC_transporter-like_CS"/>
</dbReference>
<dbReference type="InterPro" id="IPR052156">
    <property type="entry name" value="BCAA_Transport_ATP-bd_LivF"/>
</dbReference>
<reference evidence="7 8" key="2">
    <citation type="submission" date="2024-08" db="EMBL/GenBank/DDBJ databases">
        <title>Phylogenomic analyses of a clade within the roseobacter group suggest taxonomic reassignments of species of the genera Aestuariivita, Citreicella, Loktanella, Nautella, Pelagibaca, Ruegeria, Thalassobius, Thiobacimonas and Tropicibacter, and the proposal o.</title>
        <authorList>
            <person name="Jeon C.O."/>
        </authorList>
    </citation>
    <scope>NUCLEOTIDE SEQUENCE [LARGE SCALE GENOMIC DNA]</scope>
    <source>
        <strain evidence="7 8">SS1-5</strain>
        <plasmid evidence="7 8">pSS1-5</plasmid>
    </source>
</reference>
<evidence type="ECO:0000313" key="8">
    <source>
        <dbReference type="Proteomes" id="UP001470809"/>
    </source>
</evidence>
<dbReference type="PROSITE" id="PS00211">
    <property type="entry name" value="ABC_TRANSPORTER_1"/>
    <property type="match status" value="1"/>
</dbReference>
<evidence type="ECO:0000256" key="1">
    <source>
        <dbReference type="ARBA" id="ARBA00005417"/>
    </source>
</evidence>
<dbReference type="GO" id="GO:0016887">
    <property type="term" value="F:ATP hydrolysis activity"/>
    <property type="evidence" value="ECO:0007669"/>
    <property type="project" value="InterPro"/>
</dbReference>
<keyword evidence="8" id="KW-1185">Reference proteome</keyword>
<reference evidence="8" key="1">
    <citation type="submission" date="2024-04" db="EMBL/GenBank/DDBJ databases">
        <title>Phylogenomic analyses of a clade within the roseobacter group suggest taxonomic reassignments of species of the genera Aestuariivita, Citreicella, Loktanella, Nautella, Pelagibaca, Ruegeria, Thalassobius, Thiobacimonas and Tropicibacter, and the proposal o.</title>
        <authorList>
            <person name="Jeon C.O."/>
        </authorList>
    </citation>
    <scope>NUCLEOTIDE SEQUENCE [LARGE SCALE GENOMIC DNA]</scope>
    <source>
        <strain evidence="8">SS1-5</strain>
        <plasmid evidence="8">pSS1-5</plasmid>
    </source>
</reference>
<accession>A0AAN0M5R7</accession>
<dbReference type="CDD" id="cd03224">
    <property type="entry name" value="ABC_TM1139_LivF_branched"/>
    <property type="match status" value="1"/>
</dbReference>
<organism evidence="7 8">
    <name type="scientific">Yoonia rhodophyticola</name>
    <dbReference type="NCBI Taxonomy" id="3137370"/>
    <lineage>
        <taxon>Bacteria</taxon>
        <taxon>Pseudomonadati</taxon>
        <taxon>Pseudomonadota</taxon>
        <taxon>Alphaproteobacteria</taxon>
        <taxon>Rhodobacterales</taxon>
        <taxon>Paracoccaceae</taxon>
        <taxon>Yoonia</taxon>
    </lineage>
</organism>
<dbReference type="GO" id="GO:0015807">
    <property type="term" value="P:L-amino acid transport"/>
    <property type="evidence" value="ECO:0007669"/>
    <property type="project" value="TreeGrafter"/>
</dbReference>
<keyword evidence="4 7" id="KW-0067">ATP-binding</keyword>
<dbReference type="SMART" id="SM00382">
    <property type="entry name" value="AAA"/>
    <property type="match status" value="1"/>
</dbReference>
<comment type="similarity">
    <text evidence="1">Belongs to the ABC transporter superfamily.</text>
</comment>
<evidence type="ECO:0000256" key="2">
    <source>
        <dbReference type="ARBA" id="ARBA00022448"/>
    </source>
</evidence>